<proteinExistence type="predicted"/>
<evidence type="ECO:0000313" key="2">
    <source>
        <dbReference type="Proteomes" id="UP000277294"/>
    </source>
</evidence>
<reference evidence="1 2" key="1">
    <citation type="submission" date="2018-10" db="EMBL/GenBank/DDBJ databases">
        <authorList>
            <person name="Criscuolo A."/>
        </authorList>
    </citation>
    <scope>NUCLEOTIDE SEQUENCE [LARGE SCALE GENOMIC DNA]</scope>
    <source>
        <strain evidence="1">DnA1</strain>
    </source>
</reference>
<dbReference type="EMBL" id="UWPJ01000039">
    <property type="protein sequence ID" value="VCU72394.1"/>
    <property type="molecule type" value="Genomic_DNA"/>
</dbReference>
<name>A0A3P4B806_9BURK</name>
<organism evidence="1 2">
    <name type="scientific">Pigmentiphaga humi</name>
    <dbReference type="NCBI Taxonomy" id="2478468"/>
    <lineage>
        <taxon>Bacteria</taxon>
        <taxon>Pseudomonadati</taxon>
        <taxon>Pseudomonadota</taxon>
        <taxon>Betaproteobacteria</taxon>
        <taxon>Burkholderiales</taxon>
        <taxon>Alcaligenaceae</taxon>
        <taxon>Pigmentiphaga</taxon>
    </lineage>
</organism>
<evidence type="ECO:0000313" key="1">
    <source>
        <dbReference type="EMBL" id="VCU72394.1"/>
    </source>
</evidence>
<accession>A0A3P4B806</accession>
<protein>
    <submittedName>
        <fullName evidence="1">Uncharacterized protein</fullName>
    </submittedName>
</protein>
<gene>
    <name evidence="1" type="ORF">PIGHUM_04493</name>
</gene>
<dbReference type="OrthoDB" id="9151442at2"/>
<keyword evidence="2" id="KW-1185">Reference proteome</keyword>
<dbReference type="RefSeq" id="WP_116802419.1">
    <property type="nucleotide sequence ID" value="NZ_UWPJ01000039.1"/>
</dbReference>
<sequence length="137" mass="15608">MAYTEYKFDKEAIKSLVAERAAALRANRGFSNLLAFGLGVVADRLNKDPRRYRDYGPYWWALKDAMKAGGYSLGDQTDPLVKRVYQGDSEAETLIMADEFRTEYLKTHMVYANQFQLDAGSADFYELFDADMEFPAA</sequence>
<dbReference type="AlphaFoldDB" id="A0A3P4B806"/>
<dbReference type="Proteomes" id="UP000277294">
    <property type="component" value="Unassembled WGS sequence"/>
</dbReference>